<dbReference type="PANTHER" id="PTHR19446">
    <property type="entry name" value="REVERSE TRANSCRIPTASES"/>
    <property type="match status" value="1"/>
</dbReference>
<evidence type="ECO:0000313" key="3">
    <source>
        <dbReference type="Proteomes" id="UP000265515"/>
    </source>
</evidence>
<sequence length="551" mass="62266">MTRPWRSFVLLDFEKAYDRVSWPFLLEGLSRRRIGPRFLSMVKCLLASAASRLLINGYLWAPIAVTRSVRQGCPLSPALYALYIKHLHDMLRADEDLVGLPLPRGRQLKSSAFADDTGAVTATTPASVTALRNQVATFEEFAGARMNWHKSVSLVPDLTAAPLFQGMRVQPMSETATYLGIDLPEALTAGSQMEQLMKKVATRLALCGRTVDAGIFDRVLLANTAASAMLWYAAPVSTPGPVPQREYRSALSKFIWKNDPFAPHTMAESARLHPTDMELALVQPAILTELKRGALWSPFLKMWRDLAPLELKPPESTHQVLQQPLFGNPSIRDNNGEQFPSVGPKGAFGKAWLKAGVARIANLWDQQTRDWQQEAAVLKQHDGQTHKKERLQGIKRAIPGAWVDSLRTMQRFDMEWVTLSSEDPVRWLFQIKAQVDETWLVAEAWETPPSDFAPGQPLIRAPARDGWLPRDLVRSVSVVTDRKGLARTTHRAFCPERRPAQLAVDPAMWTWRRQGLQRRNLPLHQVFTKGIYRTLSAPYRMDQELQYRWAR</sequence>
<gene>
    <name evidence="2" type="ORF">CBR_g51349</name>
</gene>
<dbReference type="InterPro" id="IPR000477">
    <property type="entry name" value="RT_dom"/>
</dbReference>
<dbReference type="OrthoDB" id="6627613at2759"/>
<name>A0A388M8M2_CHABU</name>
<keyword evidence="3" id="KW-1185">Reference proteome</keyword>
<dbReference type="Pfam" id="PF00078">
    <property type="entry name" value="RVT_1"/>
    <property type="match status" value="1"/>
</dbReference>
<protein>
    <recommendedName>
        <fullName evidence="1">Reverse transcriptase domain-containing protein</fullName>
    </recommendedName>
</protein>
<dbReference type="Gramene" id="GBG90843">
    <property type="protein sequence ID" value="GBG90843"/>
    <property type="gene ID" value="CBR_g51349"/>
</dbReference>
<evidence type="ECO:0000259" key="1">
    <source>
        <dbReference type="PROSITE" id="PS50878"/>
    </source>
</evidence>
<evidence type="ECO:0000313" key="2">
    <source>
        <dbReference type="EMBL" id="GBG90843.1"/>
    </source>
</evidence>
<comment type="caution">
    <text evidence="2">The sequence shown here is derived from an EMBL/GenBank/DDBJ whole genome shotgun (WGS) entry which is preliminary data.</text>
</comment>
<feature type="domain" description="Reverse transcriptase" evidence="1">
    <location>
        <begin position="1"/>
        <end position="183"/>
    </location>
</feature>
<dbReference type="EMBL" id="BFEA01000846">
    <property type="protein sequence ID" value="GBG90843.1"/>
    <property type="molecule type" value="Genomic_DNA"/>
</dbReference>
<proteinExistence type="predicted"/>
<dbReference type="Proteomes" id="UP000265515">
    <property type="component" value="Unassembled WGS sequence"/>
</dbReference>
<dbReference type="PROSITE" id="PS50878">
    <property type="entry name" value="RT_POL"/>
    <property type="match status" value="1"/>
</dbReference>
<accession>A0A388M8M2</accession>
<dbReference type="AlphaFoldDB" id="A0A388M8M2"/>
<organism evidence="2 3">
    <name type="scientific">Chara braunii</name>
    <name type="common">Braun's stonewort</name>
    <dbReference type="NCBI Taxonomy" id="69332"/>
    <lineage>
        <taxon>Eukaryota</taxon>
        <taxon>Viridiplantae</taxon>
        <taxon>Streptophyta</taxon>
        <taxon>Charophyceae</taxon>
        <taxon>Charales</taxon>
        <taxon>Characeae</taxon>
        <taxon>Chara</taxon>
    </lineage>
</organism>
<reference evidence="2 3" key="1">
    <citation type="journal article" date="2018" name="Cell">
        <title>The Chara Genome: Secondary Complexity and Implications for Plant Terrestrialization.</title>
        <authorList>
            <person name="Nishiyama T."/>
            <person name="Sakayama H."/>
            <person name="Vries J.D."/>
            <person name="Buschmann H."/>
            <person name="Saint-Marcoux D."/>
            <person name="Ullrich K.K."/>
            <person name="Haas F.B."/>
            <person name="Vanderstraeten L."/>
            <person name="Becker D."/>
            <person name="Lang D."/>
            <person name="Vosolsobe S."/>
            <person name="Rombauts S."/>
            <person name="Wilhelmsson P.K.I."/>
            <person name="Janitza P."/>
            <person name="Kern R."/>
            <person name="Heyl A."/>
            <person name="Rumpler F."/>
            <person name="Villalobos L.I.A.C."/>
            <person name="Clay J.M."/>
            <person name="Skokan R."/>
            <person name="Toyoda A."/>
            <person name="Suzuki Y."/>
            <person name="Kagoshima H."/>
            <person name="Schijlen E."/>
            <person name="Tajeshwar N."/>
            <person name="Catarino B."/>
            <person name="Hetherington A.J."/>
            <person name="Saltykova A."/>
            <person name="Bonnot C."/>
            <person name="Breuninger H."/>
            <person name="Symeonidi A."/>
            <person name="Radhakrishnan G.V."/>
            <person name="Van Nieuwerburgh F."/>
            <person name="Deforce D."/>
            <person name="Chang C."/>
            <person name="Karol K.G."/>
            <person name="Hedrich R."/>
            <person name="Ulvskov P."/>
            <person name="Glockner G."/>
            <person name="Delwiche C.F."/>
            <person name="Petrasek J."/>
            <person name="Van de Peer Y."/>
            <person name="Friml J."/>
            <person name="Beilby M."/>
            <person name="Dolan L."/>
            <person name="Kohara Y."/>
            <person name="Sugano S."/>
            <person name="Fujiyama A."/>
            <person name="Delaux P.-M."/>
            <person name="Quint M."/>
            <person name="TheiBen G."/>
            <person name="Hagemann M."/>
            <person name="Harholt J."/>
            <person name="Dunand C."/>
            <person name="Zachgo S."/>
            <person name="Langdale J."/>
            <person name="Maumus F."/>
            <person name="Straeten D.V.D."/>
            <person name="Gould S.B."/>
            <person name="Rensing S.A."/>
        </authorList>
    </citation>
    <scope>NUCLEOTIDE SEQUENCE [LARGE SCALE GENOMIC DNA]</scope>
    <source>
        <strain evidence="2 3">S276</strain>
    </source>
</reference>